<name>A0AAQ4Q7T0_GASAC</name>
<comment type="similarity">
    <text evidence="2">Belongs to the type I cytokine receptor family. Type 4 subfamily.</text>
</comment>
<keyword evidence="14" id="KW-1185">Reference proteome</keyword>
<evidence type="ECO:0000256" key="6">
    <source>
        <dbReference type="ARBA" id="ARBA00023136"/>
    </source>
</evidence>
<evidence type="ECO:0000256" key="5">
    <source>
        <dbReference type="ARBA" id="ARBA00022989"/>
    </source>
</evidence>
<dbReference type="PANTHER" id="PTHR23037:SF22">
    <property type="entry name" value="CYTOKINE RECEPTOR COMMON SUBUNIT BETA"/>
    <property type="match status" value="1"/>
</dbReference>
<keyword evidence="8" id="KW-0675">Receptor</keyword>
<evidence type="ECO:0000256" key="11">
    <source>
        <dbReference type="SAM" id="SignalP"/>
    </source>
</evidence>
<keyword evidence="3" id="KW-0812">Transmembrane</keyword>
<reference evidence="13" key="3">
    <citation type="submission" date="2025-09" db="UniProtKB">
        <authorList>
            <consortium name="Ensembl"/>
        </authorList>
    </citation>
    <scope>IDENTIFICATION</scope>
</reference>
<feature type="compositionally biased region" description="Acidic residues" evidence="10">
    <location>
        <begin position="441"/>
        <end position="464"/>
    </location>
</feature>
<dbReference type="PROSITE" id="PS50853">
    <property type="entry name" value="FN3"/>
    <property type="match status" value="1"/>
</dbReference>
<dbReference type="GO" id="GO:0016064">
    <property type="term" value="P:immunoglobulin mediated immune response"/>
    <property type="evidence" value="ECO:0007669"/>
    <property type="project" value="TreeGrafter"/>
</dbReference>
<dbReference type="PANTHER" id="PTHR23037">
    <property type="entry name" value="CYTOKINE RECEPTOR"/>
    <property type="match status" value="1"/>
</dbReference>
<dbReference type="GO" id="GO:0004896">
    <property type="term" value="F:cytokine receptor activity"/>
    <property type="evidence" value="ECO:0007669"/>
    <property type="project" value="TreeGrafter"/>
</dbReference>
<keyword evidence="5" id="KW-1133">Transmembrane helix</keyword>
<keyword evidence="7" id="KW-1015">Disulfide bond</keyword>
<feature type="compositionally biased region" description="Low complexity" evidence="10">
    <location>
        <begin position="355"/>
        <end position="365"/>
    </location>
</feature>
<feature type="domain" description="Fibronectin type-III" evidence="12">
    <location>
        <begin position="131"/>
        <end position="226"/>
    </location>
</feature>
<feature type="signal peptide" evidence="11">
    <location>
        <begin position="1"/>
        <end position="27"/>
    </location>
</feature>
<keyword evidence="9" id="KW-0325">Glycoprotein</keyword>
<sequence length="550" mass="59628">MSSIVAMAVQVLVTLSVLAVLFSKSAADSQDSHGLSCVNDFVNNVSCTWDGSGLDCWIVGMKITWAKRATIIRSCKLKQHRNSPSGCSFVFENEEFNPFMKEMPYIRVECNGTMVENITNYSPFNHVKMHPPSVPNVSCTPNRTLISWSPGGPPSDYFKSFNFQVQIKQKNKSWNESNTLFTQEQELIVASWKVKGPCQVRVRVKPVFLRTSSHWSDWSPTTSWLGATDTGTTTQDEEGVLDTSSIVMRVGMVCLSVFIATLVLYKGCASRGLLKGRPVPNPSKYFHTLHSVHGGNVKEWLNPPSAAESFFTAQPCDSISPVEICEGWDVVATTSPSSSSSSALLHSRHDPRTAGSDTSGVVDDSSSSSSFFSNVGYFISSSSGSLAPTGLGPAHPACRDDFRNTLNLRLSLHPALDGCPTYESLTREPHSPDSGLGIAKEDEDGDEDERFADVEEEGASDDEPSPARLILHLPSQTCPCAPPAPNAPTLTTIANKSQQAEVSVAAAHGHYAAWPVPGAMCRSSSMPVEPCKTGYLTLKELQTTFSNKSI</sequence>
<feature type="region of interest" description="Disordered" evidence="10">
    <location>
        <begin position="336"/>
        <end position="365"/>
    </location>
</feature>
<evidence type="ECO:0000256" key="3">
    <source>
        <dbReference type="ARBA" id="ARBA00022692"/>
    </source>
</evidence>
<evidence type="ECO:0000313" key="13">
    <source>
        <dbReference type="Ensembl" id="ENSGACP00000046408.1"/>
    </source>
</evidence>
<evidence type="ECO:0000256" key="9">
    <source>
        <dbReference type="ARBA" id="ARBA00023180"/>
    </source>
</evidence>
<evidence type="ECO:0000313" key="14">
    <source>
        <dbReference type="Proteomes" id="UP000007635"/>
    </source>
</evidence>
<dbReference type="InterPro" id="IPR036116">
    <property type="entry name" value="FN3_sf"/>
</dbReference>
<dbReference type="InterPro" id="IPR013783">
    <property type="entry name" value="Ig-like_fold"/>
</dbReference>
<reference evidence="13 14" key="1">
    <citation type="journal article" date="2021" name="G3 (Bethesda)">
        <title>Improved contiguity of the threespine stickleback genome using long-read sequencing.</title>
        <authorList>
            <person name="Nath S."/>
            <person name="Shaw D.E."/>
            <person name="White M.A."/>
        </authorList>
    </citation>
    <scope>NUCLEOTIDE SEQUENCE [LARGE SCALE GENOMIC DNA]</scope>
    <source>
        <strain evidence="13 14">Lake Benthic</strain>
    </source>
</reference>
<evidence type="ECO:0000256" key="7">
    <source>
        <dbReference type="ARBA" id="ARBA00023157"/>
    </source>
</evidence>
<dbReference type="InterPro" id="IPR040951">
    <property type="entry name" value="IL2RB_N1"/>
</dbReference>
<protein>
    <recommendedName>
        <fullName evidence="12">Fibronectin type-III domain-containing protein</fullName>
    </recommendedName>
</protein>
<evidence type="ECO:0000256" key="1">
    <source>
        <dbReference type="ARBA" id="ARBA00004479"/>
    </source>
</evidence>
<dbReference type="Pfam" id="PF18707">
    <property type="entry name" value="IL2RB_N1"/>
    <property type="match status" value="1"/>
</dbReference>
<reference evidence="13" key="2">
    <citation type="submission" date="2025-08" db="UniProtKB">
        <authorList>
            <consortium name="Ensembl"/>
        </authorList>
    </citation>
    <scope>IDENTIFICATION</scope>
</reference>
<dbReference type="GO" id="GO:0009897">
    <property type="term" value="C:external side of plasma membrane"/>
    <property type="evidence" value="ECO:0007669"/>
    <property type="project" value="TreeGrafter"/>
</dbReference>
<evidence type="ECO:0000256" key="2">
    <source>
        <dbReference type="ARBA" id="ARBA00008280"/>
    </source>
</evidence>
<dbReference type="SUPFAM" id="SSF49265">
    <property type="entry name" value="Fibronectin type III"/>
    <property type="match status" value="1"/>
</dbReference>
<evidence type="ECO:0000256" key="8">
    <source>
        <dbReference type="ARBA" id="ARBA00023170"/>
    </source>
</evidence>
<keyword evidence="4 11" id="KW-0732">Signal</keyword>
<organism evidence="13 14">
    <name type="scientific">Gasterosteus aculeatus aculeatus</name>
    <name type="common">three-spined stickleback</name>
    <dbReference type="NCBI Taxonomy" id="481459"/>
    <lineage>
        <taxon>Eukaryota</taxon>
        <taxon>Metazoa</taxon>
        <taxon>Chordata</taxon>
        <taxon>Craniata</taxon>
        <taxon>Vertebrata</taxon>
        <taxon>Euteleostomi</taxon>
        <taxon>Actinopterygii</taxon>
        <taxon>Neopterygii</taxon>
        <taxon>Teleostei</taxon>
        <taxon>Neoteleostei</taxon>
        <taxon>Acanthomorphata</taxon>
        <taxon>Eupercaria</taxon>
        <taxon>Perciformes</taxon>
        <taxon>Cottioidei</taxon>
        <taxon>Gasterosteales</taxon>
        <taxon>Gasterosteidae</taxon>
        <taxon>Gasterosteus</taxon>
    </lineage>
</organism>
<keyword evidence="6" id="KW-0472">Membrane</keyword>
<dbReference type="Gene3D" id="2.60.40.10">
    <property type="entry name" value="Immunoglobulins"/>
    <property type="match status" value="2"/>
</dbReference>
<dbReference type="GeneTree" id="ENSGT00510000049239"/>
<evidence type="ECO:0000259" key="12">
    <source>
        <dbReference type="PROSITE" id="PS50853"/>
    </source>
</evidence>
<evidence type="ECO:0000256" key="10">
    <source>
        <dbReference type="SAM" id="MobiDB-lite"/>
    </source>
</evidence>
<feature type="region of interest" description="Disordered" evidence="10">
    <location>
        <begin position="423"/>
        <end position="466"/>
    </location>
</feature>
<accession>A0AAQ4Q7T0</accession>
<comment type="subcellular location">
    <subcellularLocation>
        <location evidence="1">Membrane</location>
        <topology evidence="1">Single-pass type I membrane protein</topology>
    </subcellularLocation>
</comment>
<feature type="chain" id="PRO_5042829882" description="Fibronectin type-III domain-containing protein" evidence="11">
    <location>
        <begin position="28"/>
        <end position="550"/>
    </location>
</feature>
<dbReference type="Proteomes" id="UP000007635">
    <property type="component" value="Chromosome XI"/>
</dbReference>
<evidence type="ECO:0000256" key="4">
    <source>
        <dbReference type="ARBA" id="ARBA00022729"/>
    </source>
</evidence>
<dbReference type="AlphaFoldDB" id="A0AAQ4Q7T0"/>
<dbReference type="Ensembl" id="ENSGACT00000044989.1">
    <property type="protein sequence ID" value="ENSGACP00000046408.1"/>
    <property type="gene ID" value="ENSGACG00000030473.1"/>
</dbReference>
<dbReference type="InterPro" id="IPR003961">
    <property type="entry name" value="FN3_dom"/>
</dbReference>
<proteinExistence type="inferred from homology"/>